<dbReference type="RefSeq" id="WP_148596370.1">
    <property type="nucleotide sequence ID" value="NZ_CP042997.1"/>
</dbReference>
<keyword evidence="2" id="KW-1185">Reference proteome</keyword>
<organism evidence="1 2">
    <name type="scientific">Aquisphaera giovannonii</name>
    <dbReference type="NCBI Taxonomy" id="406548"/>
    <lineage>
        <taxon>Bacteria</taxon>
        <taxon>Pseudomonadati</taxon>
        <taxon>Planctomycetota</taxon>
        <taxon>Planctomycetia</taxon>
        <taxon>Isosphaerales</taxon>
        <taxon>Isosphaeraceae</taxon>
        <taxon>Aquisphaera</taxon>
    </lineage>
</organism>
<evidence type="ECO:0000313" key="1">
    <source>
        <dbReference type="EMBL" id="QEH36710.1"/>
    </source>
</evidence>
<evidence type="ECO:0000313" key="2">
    <source>
        <dbReference type="Proteomes" id="UP000324233"/>
    </source>
</evidence>
<proteinExistence type="predicted"/>
<dbReference type="Proteomes" id="UP000324233">
    <property type="component" value="Chromosome"/>
</dbReference>
<gene>
    <name evidence="1" type="ORF">OJF2_52950</name>
</gene>
<dbReference type="OrthoDB" id="290223at2"/>
<dbReference type="EMBL" id="CP042997">
    <property type="protein sequence ID" value="QEH36710.1"/>
    <property type="molecule type" value="Genomic_DNA"/>
</dbReference>
<reference evidence="1 2" key="1">
    <citation type="submission" date="2019-08" db="EMBL/GenBank/DDBJ databases">
        <title>Deep-cultivation of Planctomycetes and their phenomic and genomic characterization uncovers novel biology.</title>
        <authorList>
            <person name="Wiegand S."/>
            <person name="Jogler M."/>
            <person name="Boedeker C."/>
            <person name="Pinto D."/>
            <person name="Vollmers J."/>
            <person name="Rivas-Marin E."/>
            <person name="Kohn T."/>
            <person name="Peeters S.H."/>
            <person name="Heuer A."/>
            <person name="Rast P."/>
            <person name="Oberbeckmann S."/>
            <person name="Bunk B."/>
            <person name="Jeske O."/>
            <person name="Meyerdierks A."/>
            <person name="Storesund J.E."/>
            <person name="Kallscheuer N."/>
            <person name="Luecker S."/>
            <person name="Lage O.M."/>
            <person name="Pohl T."/>
            <person name="Merkel B.J."/>
            <person name="Hornburger P."/>
            <person name="Mueller R.-W."/>
            <person name="Bruemmer F."/>
            <person name="Labrenz M."/>
            <person name="Spormann A.M."/>
            <person name="Op den Camp H."/>
            <person name="Overmann J."/>
            <person name="Amann R."/>
            <person name="Jetten M.S.M."/>
            <person name="Mascher T."/>
            <person name="Medema M.H."/>
            <person name="Devos D.P."/>
            <person name="Kaster A.-K."/>
            <person name="Ovreas L."/>
            <person name="Rohde M."/>
            <person name="Galperin M.Y."/>
            <person name="Jogler C."/>
        </authorList>
    </citation>
    <scope>NUCLEOTIDE SEQUENCE [LARGE SCALE GENOMIC DNA]</scope>
    <source>
        <strain evidence="1 2">OJF2</strain>
    </source>
</reference>
<name>A0A5B9WA28_9BACT</name>
<dbReference type="AlphaFoldDB" id="A0A5B9WA28"/>
<sequence>MSTDRLNDLRAFRDFADGKLTSGESPPTLDHALALWELENEGEEDRADAVREVREAIDDMRSGDRGVPLDEAIAELRQSLNLPKVS</sequence>
<dbReference type="KEGG" id="agv:OJF2_52950"/>
<protein>
    <submittedName>
        <fullName evidence="1">Uncharacterized protein</fullName>
    </submittedName>
</protein>
<accession>A0A5B9WA28</accession>